<evidence type="ECO:0000313" key="4">
    <source>
        <dbReference type="Proteomes" id="UP000002012"/>
    </source>
</evidence>
<reference evidence="3 4" key="1">
    <citation type="journal article" date="2010" name="Stand. Genomic Sci.">
        <title>Complete genome sequence of Denitrovibrio acetiphilus type strain (N2460).</title>
        <authorList>
            <person name="Kiss H."/>
            <person name="Lang E."/>
            <person name="Lapidus A."/>
            <person name="Copeland A."/>
            <person name="Nolan M."/>
            <person name="Glavina Del Rio T."/>
            <person name="Chen F."/>
            <person name="Lucas S."/>
            <person name="Tice H."/>
            <person name="Cheng J.F."/>
            <person name="Han C."/>
            <person name="Goodwin L."/>
            <person name="Pitluck S."/>
            <person name="Liolios K."/>
            <person name="Pati A."/>
            <person name="Ivanova N."/>
            <person name="Mavromatis K."/>
            <person name="Chen A."/>
            <person name="Palaniappan K."/>
            <person name="Land M."/>
            <person name="Hauser L."/>
            <person name="Chang Y.J."/>
            <person name="Jeffries C.D."/>
            <person name="Detter J.C."/>
            <person name="Brettin T."/>
            <person name="Spring S."/>
            <person name="Rohde M."/>
            <person name="Goker M."/>
            <person name="Woyke T."/>
            <person name="Bristow J."/>
            <person name="Eisen J.A."/>
            <person name="Markowitz V."/>
            <person name="Hugenholtz P."/>
            <person name="Kyrpides N.C."/>
            <person name="Klenk H.P."/>
        </authorList>
    </citation>
    <scope>NUCLEOTIDE SEQUENCE [LARGE SCALE GENOMIC DNA]</scope>
    <source>
        <strain evidence="4">DSM 12809 / NBRC 114555 / N2460</strain>
    </source>
</reference>
<dbReference type="KEGG" id="dap:Dacet_2230"/>
<dbReference type="InParanoid" id="D4H2W9"/>
<sequence>MDTSGVNAPYILRFSKSMHKPNPRIPRGGQPRQAEGPSINLQETVSRIQNGYKGYKSLSYNAALPVFSKMTLKQGSLSKSLRYHFIKNTNITLSGSISPSKLIFSIENEKELERLSSLILYSRSKNFRASLTHIKEIGVVLPKEKEAVSNLNPNCTKYIIRLFDYRNSTDDFLNFLKYDMNIESELISTETFRYAKARLKDLSKIQQLFSHSLIQSIEPETDIYLYEQYIRHYELPLSCVEKRDHNISYPKAGLVDSGVSDDSLLREWELASESYVEKGNLNSAHGTFVCGRLLAQEGRFGGITFLNVEMIPSNGRLGLEEFERHMVHMLEKYHRSVKIYNISMGTNISTNNTFSLAAHLLDHLQKKYDVLFVISSGNKNPSSPPQRIASPAESVHSLSVGSVCHTDTNIQKKYEPSLFTRHGPGPCMFIKPDVSSFGGAHEEVFGRLKSVGVFSIGVKNELAEDMGTSHAAPLVTSLAAKTYHTYEHAFKSPDMTKALIIHHTFLSNPGKDATPYTGFGTVPQQLSTGTTATYMHQGVVRQDNIVELPSIPVPTDMFDNGRCTGEVLLTLVYKTETNINFAEMYCMYKLEASLGYYKNGKWSSLVTAKNTVGLPEDKDSRERFSWQPVKVMKRDMSGSNIPETLSLRIIPSKRDFYKGNGDISYSFVISFIHPNKNLYQCLRKKFNDYADILEPASDMWKTCGQNCY</sequence>
<dbReference type="Pfam" id="PF00082">
    <property type="entry name" value="Peptidase_S8"/>
    <property type="match status" value="1"/>
</dbReference>
<evidence type="ECO:0000313" key="3">
    <source>
        <dbReference type="EMBL" id="ADD68992.1"/>
    </source>
</evidence>
<protein>
    <recommendedName>
        <fullName evidence="2">Peptidase S8/S53 domain-containing protein</fullName>
    </recommendedName>
</protein>
<gene>
    <name evidence="3" type="ordered locus">Dacet_2230</name>
</gene>
<organism evidence="3 4">
    <name type="scientific">Denitrovibrio acetiphilus (strain DSM 12809 / NBRC 114555 / N2460)</name>
    <dbReference type="NCBI Taxonomy" id="522772"/>
    <lineage>
        <taxon>Bacteria</taxon>
        <taxon>Pseudomonadati</taxon>
        <taxon>Deferribacterota</taxon>
        <taxon>Deferribacteres</taxon>
        <taxon>Deferribacterales</taxon>
        <taxon>Geovibrionaceae</taxon>
        <taxon>Denitrovibrio</taxon>
    </lineage>
</organism>
<evidence type="ECO:0000256" key="1">
    <source>
        <dbReference type="SAM" id="MobiDB-lite"/>
    </source>
</evidence>
<dbReference type="EMBL" id="CP001968">
    <property type="protein sequence ID" value="ADD68992.1"/>
    <property type="molecule type" value="Genomic_DNA"/>
</dbReference>
<dbReference type="GO" id="GO:0006508">
    <property type="term" value="P:proteolysis"/>
    <property type="evidence" value="ECO:0007669"/>
    <property type="project" value="InterPro"/>
</dbReference>
<dbReference type="OrthoDB" id="9768989at2"/>
<dbReference type="Proteomes" id="UP000002012">
    <property type="component" value="Chromosome"/>
</dbReference>
<dbReference type="InterPro" id="IPR034074">
    <property type="entry name" value="Y4bN_pept_dom"/>
</dbReference>
<accession>D4H2W9</accession>
<dbReference type="RefSeq" id="WP_013011495.1">
    <property type="nucleotide sequence ID" value="NC_013943.1"/>
</dbReference>
<proteinExistence type="predicted"/>
<dbReference type="CDD" id="cd04847">
    <property type="entry name" value="Peptidases_S8_Subtilisin_like_2"/>
    <property type="match status" value="1"/>
</dbReference>
<dbReference type="eggNOG" id="COG1404">
    <property type="taxonomic scope" value="Bacteria"/>
</dbReference>
<dbReference type="PaxDb" id="522772-Dacet_2230"/>
<dbReference type="InterPro" id="IPR000209">
    <property type="entry name" value="Peptidase_S8/S53_dom"/>
</dbReference>
<dbReference type="STRING" id="522772.Dacet_2230"/>
<feature type="domain" description="Peptidase S8/S53" evidence="2">
    <location>
        <begin position="279"/>
        <end position="508"/>
    </location>
</feature>
<feature type="region of interest" description="Disordered" evidence="1">
    <location>
        <begin position="17"/>
        <end position="37"/>
    </location>
</feature>
<dbReference type="InterPro" id="IPR036852">
    <property type="entry name" value="Peptidase_S8/S53_dom_sf"/>
</dbReference>
<dbReference type="SUPFAM" id="SSF52743">
    <property type="entry name" value="Subtilisin-like"/>
    <property type="match status" value="1"/>
</dbReference>
<keyword evidence="4" id="KW-1185">Reference proteome</keyword>
<dbReference type="HOGENOM" id="CLU_018676_1_0_0"/>
<dbReference type="GO" id="GO:0004252">
    <property type="term" value="F:serine-type endopeptidase activity"/>
    <property type="evidence" value="ECO:0007669"/>
    <property type="project" value="InterPro"/>
</dbReference>
<name>D4H2W9_DENA2</name>
<dbReference type="AlphaFoldDB" id="D4H2W9"/>
<evidence type="ECO:0000259" key="2">
    <source>
        <dbReference type="Pfam" id="PF00082"/>
    </source>
</evidence>
<dbReference type="Gene3D" id="3.40.50.200">
    <property type="entry name" value="Peptidase S8/S53 domain"/>
    <property type="match status" value="1"/>
</dbReference>